<accession>A0A7X9FPW4</accession>
<name>A0A7X9FPW4_9DELT</name>
<dbReference type="GO" id="GO:0046872">
    <property type="term" value="F:metal ion binding"/>
    <property type="evidence" value="ECO:0007669"/>
    <property type="project" value="UniProtKB-KW"/>
</dbReference>
<keyword evidence="4" id="KW-0479">Metal-binding</keyword>
<dbReference type="InterPro" id="IPR023214">
    <property type="entry name" value="HAD_sf"/>
</dbReference>
<dbReference type="InterPro" id="IPR036412">
    <property type="entry name" value="HAD-like_sf"/>
</dbReference>
<dbReference type="GO" id="GO:0005737">
    <property type="term" value="C:cytoplasm"/>
    <property type="evidence" value="ECO:0007669"/>
    <property type="project" value="TreeGrafter"/>
</dbReference>
<dbReference type="Pfam" id="PF13344">
    <property type="entry name" value="Hydrolase_6"/>
    <property type="match status" value="1"/>
</dbReference>
<dbReference type="PANTHER" id="PTHR19288">
    <property type="entry name" value="4-NITROPHENYLPHOSPHATASE-RELATED"/>
    <property type="match status" value="1"/>
</dbReference>
<feature type="binding site" evidence="4">
    <location>
        <position position="11"/>
    </location>
    <ligand>
        <name>Mg(2+)</name>
        <dbReference type="ChEBI" id="CHEBI:18420"/>
    </ligand>
</feature>
<evidence type="ECO:0000256" key="1">
    <source>
        <dbReference type="PIRNR" id="PIRNR000915"/>
    </source>
</evidence>
<feature type="binding site" evidence="4">
    <location>
        <position position="206"/>
    </location>
    <ligand>
        <name>Mg(2+)</name>
        <dbReference type="ChEBI" id="CHEBI:18420"/>
    </ligand>
</feature>
<evidence type="ECO:0000256" key="3">
    <source>
        <dbReference type="PIRSR" id="PIRSR000915-2"/>
    </source>
</evidence>
<comment type="cofactor">
    <cofactor evidence="4">
        <name>Mg(2+)</name>
        <dbReference type="ChEBI" id="CHEBI:18420"/>
    </cofactor>
    <text evidence="4">Divalent metal ions. Mg(2+) is the most effective.</text>
</comment>
<feature type="active site" description="Nucleophile" evidence="2">
    <location>
        <position position="9"/>
    </location>
</feature>
<evidence type="ECO:0000256" key="4">
    <source>
        <dbReference type="PIRSR" id="PIRSR000915-3"/>
    </source>
</evidence>
<dbReference type="GO" id="GO:0016791">
    <property type="term" value="F:phosphatase activity"/>
    <property type="evidence" value="ECO:0007669"/>
    <property type="project" value="TreeGrafter"/>
</dbReference>
<proteinExistence type="inferred from homology"/>
<sequence>MEKLGFLIDMDGVVYSGPKIIPGAIDFVTGLIAREVPFSFLTNNSHYTRRDIATRLKRMGFKKIEERHIYTSAMATALFLESQKPNGTAFVLGEQGLLLSLHESGYAMVDKDPDYVVVGEGRNFTLERLEKAIDFIIEGSKLVATNLDPSPRMKGWSKPGIAAIVALLENATGKKAFSVGKPSPVMLRAARKSLGRQTNETCIIGDTMQTDILGGVQLGYKTILTLSGISTLEKLKDYSYRPDLVVNSIAELDLDLLLKEGVNEKAIKHNLSERVAVNQV</sequence>
<dbReference type="Proteomes" id="UP000524246">
    <property type="component" value="Unassembled WGS sequence"/>
</dbReference>
<keyword evidence="5" id="KW-0378">Hydrolase</keyword>
<comment type="caution">
    <text evidence="5">The sequence shown here is derived from an EMBL/GenBank/DDBJ whole genome shotgun (WGS) entry which is preliminary data.</text>
</comment>
<dbReference type="InterPro" id="IPR006357">
    <property type="entry name" value="HAD-SF_hydro_IIA"/>
</dbReference>
<reference evidence="5 6" key="1">
    <citation type="journal article" date="2020" name="Biotechnol. Biofuels">
        <title>New insights from the biogas microbiome by comprehensive genome-resolved metagenomics of nearly 1600 species originating from multiple anaerobic digesters.</title>
        <authorList>
            <person name="Campanaro S."/>
            <person name="Treu L."/>
            <person name="Rodriguez-R L.M."/>
            <person name="Kovalovszki A."/>
            <person name="Ziels R.M."/>
            <person name="Maus I."/>
            <person name="Zhu X."/>
            <person name="Kougias P.G."/>
            <person name="Basile A."/>
            <person name="Luo G."/>
            <person name="Schluter A."/>
            <person name="Konstantinidis K.T."/>
            <person name="Angelidaki I."/>
        </authorList>
    </citation>
    <scope>NUCLEOTIDE SEQUENCE [LARGE SCALE GENOMIC DNA]</scope>
    <source>
        <strain evidence="5">AS27yjCOA_65</strain>
    </source>
</reference>
<dbReference type="Pfam" id="PF13242">
    <property type="entry name" value="Hydrolase_like"/>
    <property type="match status" value="1"/>
</dbReference>
<evidence type="ECO:0000256" key="2">
    <source>
        <dbReference type="PIRSR" id="PIRSR000915-1"/>
    </source>
</evidence>
<feature type="active site" description="Proton donor" evidence="2">
    <location>
        <position position="11"/>
    </location>
</feature>
<keyword evidence="4" id="KW-0460">Magnesium</keyword>
<dbReference type="Gene3D" id="3.40.50.1000">
    <property type="entry name" value="HAD superfamily/HAD-like"/>
    <property type="match status" value="2"/>
</dbReference>
<feature type="binding site" evidence="4">
    <location>
        <position position="9"/>
    </location>
    <ligand>
        <name>Mg(2+)</name>
        <dbReference type="ChEBI" id="CHEBI:18420"/>
    </ligand>
</feature>
<evidence type="ECO:0000313" key="5">
    <source>
        <dbReference type="EMBL" id="NMC62002.1"/>
    </source>
</evidence>
<evidence type="ECO:0000313" key="6">
    <source>
        <dbReference type="Proteomes" id="UP000524246"/>
    </source>
</evidence>
<feature type="binding site" evidence="3">
    <location>
        <position position="181"/>
    </location>
    <ligand>
        <name>substrate</name>
    </ligand>
</feature>
<dbReference type="PIRSF" id="PIRSF000915">
    <property type="entry name" value="PGP-type_phosphatase"/>
    <property type="match status" value="1"/>
</dbReference>
<dbReference type="AlphaFoldDB" id="A0A7X9FPW4"/>
<gene>
    <name evidence="5" type="ORF">GYA55_02415</name>
</gene>
<dbReference type="EMBL" id="JAAZON010000098">
    <property type="protein sequence ID" value="NMC62002.1"/>
    <property type="molecule type" value="Genomic_DNA"/>
</dbReference>
<dbReference type="SUPFAM" id="SSF56784">
    <property type="entry name" value="HAD-like"/>
    <property type="match status" value="1"/>
</dbReference>
<comment type="similarity">
    <text evidence="1">Belongs to the HAD-like hydrolase superfamily.</text>
</comment>
<organism evidence="5 6">
    <name type="scientific">SAR324 cluster bacterium</name>
    <dbReference type="NCBI Taxonomy" id="2024889"/>
    <lineage>
        <taxon>Bacteria</taxon>
        <taxon>Deltaproteobacteria</taxon>
        <taxon>SAR324 cluster</taxon>
    </lineage>
</organism>
<dbReference type="PANTHER" id="PTHR19288:SF46">
    <property type="entry name" value="HALOACID DEHALOGENASE-LIKE HYDROLASE DOMAIN-CONTAINING PROTEIN 2"/>
    <property type="match status" value="1"/>
</dbReference>
<dbReference type="NCBIfam" id="TIGR01460">
    <property type="entry name" value="HAD-SF-IIA"/>
    <property type="match status" value="1"/>
</dbReference>
<protein>
    <submittedName>
        <fullName evidence="5">HAD-IIA family hydrolase</fullName>
    </submittedName>
</protein>